<evidence type="ECO:0000259" key="4">
    <source>
        <dbReference type="PROSITE" id="PS51186"/>
    </source>
</evidence>
<comment type="similarity">
    <text evidence="1">Belongs to the acetyltransferase family.</text>
</comment>
<dbReference type="InterPro" id="IPR016181">
    <property type="entry name" value="Acyl_CoA_acyltransferase"/>
</dbReference>
<feature type="domain" description="N-acetyltransferase" evidence="4">
    <location>
        <begin position="5"/>
        <end position="158"/>
    </location>
</feature>
<dbReference type="FunFam" id="3.40.630.30:FF:000064">
    <property type="entry name" value="GNAT family acetyltransferase"/>
    <property type="match status" value="1"/>
</dbReference>
<evidence type="ECO:0000256" key="2">
    <source>
        <dbReference type="ARBA" id="ARBA00022679"/>
    </source>
</evidence>
<evidence type="ECO:0000256" key="1">
    <source>
        <dbReference type="ARBA" id="ARBA00008694"/>
    </source>
</evidence>
<sequence length="162" mass="18744">MANDLAYRYAERKDVPLILHFIKELAAYEKMLDEVVADEKTLEEWIFDKEKAEVIFAVEDGKEIGFALFFHNFSTFLGRAGLYLEDLFIEESYRGKGYGKALLQKLANIAVERGCGRMEWWCLDWNKPSIDFYVSLGAEPMDEWTVYRLAGEKLKQVAEGHA</sequence>
<proteinExistence type="inferred from homology"/>
<dbReference type="OrthoDB" id="9792929at2"/>
<dbReference type="Gene3D" id="3.40.630.30">
    <property type="match status" value="1"/>
</dbReference>
<dbReference type="CDD" id="cd04301">
    <property type="entry name" value="NAT_SF"/>
    <property type="match status" value="1"/>
</dbReference>
<dbReference type="InterPro" id="IPR000182">
    <property type="entry name" value="GNAT_dom"/>
</dbReference>
<reference evidence="5 6" key="1">
    <citation type="submission" date="2016-11" db="EMBL/GenBank/DDBJ databases">
        <authorList>
            <person name="Jaros S."/>
            <person name="Januszkiewicz K."/>
            <person name="Wedrychowicz H."/>
        </authorList>
    </citation>
    <scope>NUCLEOTIDE SEQUENCE [LARGE SCALE GENOMIC DNA]</scope>
    <source>
        <strain evidence="5 6">DSM 17477</strain>
    </source>
</reference>
<dbReference type="PANTHER" id="PTHR10545:SF29">
    <property type="entry name" value="GH14572P-RELATED"/>
    <property type="match status" value="1"/>
</dbReference>
<gene>
    <name evidence="5" type="ORF">SAMN02745751_03441</name>
</gene>
<dbReference type="PANTHER" id="PTHR10545">
    <property type="entry name" value="DIAMINE N-ACETYLTRANSFERASE"/>
    <property type="match status" value="1"/>
</dbReference>
<dbReference type="AlphaFoldDB" id="A0A1M6MDR9"/>
<dbReference type="GO" id="GO:0008080">
    <property type="term" value="F:N-acetyltransferase activity"/>
    <property type="evidence" value="ECO:0007669"/>
    <property type="project" value="TreeGrafter"/>
</dbReference>
<dbReference type="STRING" id="1121476.SAMN02745751_03441"/>
<evidence type="ECO:0000313" key="6">
    <source>
        <dbReference type="Proteomes" id="UP000184052"/>
    </source>
</evidence>
<evidence type="ECO:0000313" key="5">
    <source>
        <dbReference type="EMBL" id="SHJ81604.1"/>
    </source>
</evidence>
<keyword evidence="2 5" id="KW-0808">Transferase</keyword>
<name>A0A1M6MDR9_9FIRM</name>
<keyword evidence="3" id="KW-0012">Acyltransferase</keyword>
<dbReference type="Pfam" id="PF00583">
    <property type="entry name" value="Acetyltransf_1"/>
    <property type="match status" value="1"/>
</dbReference>
<keyword evidence="6" id="KW-1185">Reference proteome</keyword>
<dbReference type="SUPFAM" id="SSF55729">
    <property type="entry name" value="Acyl-CoA N-acyltransferases (Nat)"/>
    <property type="match status" value="1"/>
</dbReference>
<dbReference type="EMBL" id="FQZL01000041">
    <property type="protein sequence ID" value="SHJ81604.1"/>
    <property type="molecule type" value="Genomic_DNA"/>
</dbReference>
<protein>
    <submittedName>
        <fullName evidence="5">Acetyltransferase (GNAT) family protein</fullName>
    </submittedName>
</protein>
<dbReference type="Proteomes" id="UP000184052">
    <property type="component" value="Unassembled WGS sequence"/>
</dbReference>
<evidence type="ECO:0000256" key="3">
    <source>
        <dbReference type="ARBA" id="ARBA00023315"/>
    </source>
</evidence>
<organism evidence="5 6">
    <name type="scientific">Dethiosulfatibacter aminovorans DSM 17477</name>
    <dbReference type="NCBI Taxonomy" id="1121476"/>
    <lineage>
        <taxon>Bacteria</taxon>
        <taxon>Bacillati</taxon>
        <taxon>Bacillota</taxon>
        <taxon>Tissierellia</taxon>
        <taxon>Dethiosulfatibacter</taxon>
    </lineage>
</organism>
<accession>A0A1M6MDR9</accession>
<dbReference type="RefSeq" id="WP_073050792.1">
    <property type="nucleotide sequence ID" value="NZ_FQZL01000041.1"/>
</dbReference>
<dbReference type="PROSITE" id="PS51186">
    <property type="entry name" value="GNAT"/>
    <property type="match status" value="1"/>
</dbReference>
<dbReference type="InterPro" id="IPR051016">
    <property type="entry name" value="Diverse_Substrate_AcTransf"/>
</dbReference>